<proteinExistence type="predicted"/>
<name>A0A9P3GNC7_9APHY</name>
<evidence type="ECO:0000313" key="2">
    <source>
        <dbReference type="Proteomes" id="UP000703269"/>
    </source>
</evidence>
<dbReference type="Proteomes" id="UP000703269">
    <property type="component" value="Unassembled WGS sequence"/>
</dbReference>
<dbReference type="OrthoDB" id="3219396at2759"/>
<accession>A0A9P3GNC7</accession>
<sequence length="691" mass="76866">MPSVQQKVSRLQALPYELLVKLVADYVDVDDIFFRVPLLNRFFRALTQDDAFWARVVASGPPLPRVFSRPLPPIERFTRPSRYDLLAQAHALERAWTAPAPLVDEWAFDAHFRVHELLVLPGARHLLAAVTFRWKGVRRWGVVLYSLAGTRGPIPLLFLPTLGLPHGLTAKFINVAFTRADRETRGAFMFAFGLNDGCKRSPASRSTTDEEGKALDAEWLRDGLRSYHEGKATEWKVQLQAIALFDLHGLEQKCKDIVPDTPAFEEHIKVIKSVTAPKDLENITWLQGITRNAPLSAPQLLQLIVGDPHHMVLAVSCGPHVVVQQTWKPLPCKSWTIELNADAEGGRATAHICSFKFLPETKQITVVRRDSRPTSSDKHVQLFDIPEDLLLEEGVGADLDVIPTRASLAFTTQSLLSTEVHIGTIEKNPPWSDCTPGDPMPVERMPAMTISASPVTRSGVSGLRKWTIRASPAHLHRPGENGSAYQPLEFYVPDLSMVRLSHNSSAVPMLEPHYCWKDWHRAFAPALDRKEWRPIAGPVGTGRQLVYAVDRPSGARAPRVAGLYRLCEFPAPAVHRVPVSLPLHEQGVTDYSKLVAAWDDSMGRVCWTFPGSTTIRVVDLVPLAFEHDARATQAPAGAPTIMLTSPTKSGFGEACPSPTLTNRFSKRLSAMTQLEFFFWADDSPTKKERAL</sequence>
<reference evidence="1 2" key="1">
    <citation type="submission" date="2021-08" db="EMBL/GenBank/DDBJ databases">
        <title>Draft Genome Sequence of Phanerochaete sordida strain YK-624.</title>
        <authorList>
            <person name="Mori T."/>
            <person name="Dohra H."/>
            <person name="Suzuki T."/>
            <person name="Kawagishi H."/>
            <person name="Hirai H."/>
        </authorList>
    </citation>
    <scope>NUCLEOTIDE SEQUENCE [LARGE SCALE GENOMIC DNA]</scope>
    <source>
        <strain evidence="1 2">YK-624</strain>
    </source>
</reference>
<evidence type="ECO:0008006" key="3">
    <source>
        <dbReference type="Google" id="ProtNLM"/>
    </source>
</evidence>
<gene>
    <name evidence="1" type="ORF">PsYK624_151960</name>
</gene>
<dbReference type="AlphaFoldDB" id="A0A9P3GNC7"/>
<evidence type="ECO:0000313" key="1">
    <source>
        <dbReference type="EMBL" id="GJE98958.1"/>
    </source>
</evidence>
<keyword evidence="2" id="KW-1185">Reference proteome</keyword>
<dbReference type="EMBL" id="BPQB01000097">
    <property type="protein sequence ID" value="GJE98958.1"/>
    <property type="molecule type" value="Genomic_DNA"/>
</dbReference>
<protein>
    <recommendedName>
        <fullName evidence="3">F-box domain-containing protein</fullName>
    </recommendedName>
</protein>
<comment type="caution">
    <text evidence="1">The sequence shown here is derived from an EMBL/GenBank/DDBJ whole genome shotgun (WGS) entry which is preliminary data.</text>
</comment>
<organism evidence="1 2">
    <name type="scientific">Phanerochaete sordida</name>
    <dbReference type="NCBI Taxonomy" id="48140"/>
    <lineage>
        <taxon>Eukaryota</taxon>
        <taxon>Fungi</taxon>
        <taxon>Dikarya</taxon>
        <taxon>Basidiomycota</taxon>
        <taxon>Agaricomycotina</taxon>
        <taxon>Agaricomycetes</taxon>
        <taxon>Polyporales</taxon>
        <taxon>Phanerochaetaceae</taxon>
        <taxon>Phanerochaete</taxon>
    </lineage>
</organism>